<evidence type="ECO:0000259" key="2">
    <source>
        <dbReference type="Pfam" id="PF16927"/>
    </source>
</evidence>
<protein>
    <recommendedName>
        <fullName evidence="2">Histidine kinase N-terminal 7TM region domain-containing protein</fullName>
    </recommendedName>
</protein>
<evidence type="ECO:0000313" key="4">
    <source>
        <dbReference type="Proteomes" id="UP000230706"/>
    </source>
</evidence>
<feature type="domain" description="Histidine kinase N-terminal 7TM region" evidence="2">
    <location>
        <begin position="10"/>
        <end position="222"/>
    </location>
</feature>
<feature type="transmembrane region" description="Helical" evidence="1">
    <location>
        <begin position="135"/>
        <end position="155"/>
    </location>
</feature>
<sequence length="253" mass="29189">MNLFAISAIINIVTSIVLGLLVLLRDYRKATHITFFFFTIAVGFWSFSYFLWQISSTPKEALFWVQMFMFGAIFIPFFYLHFTTAFINKNLGFTKTIIVGYLMAICFAVLNWTPLFIQGVSEKLIFAFWPTPGPLYLPFLIIWVLYAVLAVIFIARRLPEATGTERAQLQYMLAGTVIGYAGGITNYFLWFDIAILPYGNISASIYIALVAYAMLKHRLFNLKVIATEFLTFTLWLFIFIRMLLEDTLRDQII</sequence>
<feature type="transmembrane region" description="Helical" evidence="1">
    <location>
        <begin position="222"/>
        <end position="244"/>
    </location>
</feature>
<comment type="caution">
    <text evidence="3">The sequence shown here is derived from an EMBL/GenBank/DDBJ whole genome shotgun (WGS) entry which is preliminary data.</text>
</comment>
<feature type="non-terminal residue" evidence="3">
    <location>
        <position position="253"/>
    </location>
</feature>
<feature type="transmembrane region" description="Helical" evidence="1">
    <location>
        <begin position="167"/>
        <end position="189"/>
    </location>
</feature>
<name>A0A2H0UJ71_9BACT</name>
<proteinExistence type="predicted"/>
<feature type="transmembrane region" description="Helical" evidence="1">
    <location>
        <begin position="92"/>
        <end position="115"/>
    </location>
</feature>
<dbReference type="AlphaFoldDB" id="A0A2H0UJ71"/>
<gene>
    <name evidence="3" type="ORF">COU13_00910</name>
</gene>
<reference evidence="4" key="1">
    <citation type="submission" date="2017-09" db="EMBL/GenBank/DDBJ databases">
        <title>Depth-based differentiation of microbial function through sediment-hosted aquifers and enrichment of novel symbionts in the deep terrestrial subsurface.</title>
        <authorList>
            <person name="Probst A.J."/>
            <person name="Ladd B."/>
            <person name="Jarett J.K."/>
            <person name="Geller-Mcgrath D.E."/>
            <person name="Sieber C.M.K."/>
            <person name="Emerson J.B."/>
            <person name="Anantharaman K."/>
            <person name="Thomas B.C."/>
            <person name="Malmstrom R."/>
            <person name="Stieglmeier M."/>
            <person name="Klingl A."/>
            <person name="Woyke T."/>
            <person name="Ryan C.M."/>
            <person name="Banfield J.F."/>
        </authorList>
    </citation>
    <scope>NUCLEOTIDE SEQUENCE [LARGE SCALE GENOMIC DNA]</scope>
</reference>
<dbReference type="Pfam" id="PF16927">
    <property type="entry name" value="HisKA_7TM"/>
    <property type="match status" value="1"/>
</dbReference>
<evidence type="ECO:0000313" key="3">
    <source>
        <dbReference type="EMBL" id="PIR86441.1"/>
    </source>
</evidence>
<keyword evidence="1" id="KW-0812">Transmembrane</keyword>
<feature type="transmembrane region" description="Helical" evidence="1">
    <location>
        <begin position="195"/>
        <end position="215"/>
    </location>
</feature>
<dbReference type="EMBL" id="PFBF01000018">
    <property type="protein sequence ID" value="PIR86441.1"/>
    <property type="molecule type" value="Genomic_DNA"/>
</dbReference>
<feature type="transmembrane region" description="Helical" evidence="1">
    <location>
        <begin position="36"/>
        <end position="55"/>
    </location>
</feature>
<dbReference type="Proteomes" id="UP000230706">
    <property type="component" value="Unassembled WGS sequence"/>
</dbReference>
<evidence type="ECO:0000256" key="1">
    <source>
        <dbReference type="SAM" id="Phobius"/>
    </source>
</evidence>
<feature type="transmembrane region" description="Helical" evidence="1">
    <location>
        <begin position="6"/>
        <end position="24"/>
    </location>
</feature>
<dbReference type="InterPro" id="IPR031621">
    <property type="entry name" value="HisKA_7TM"/>
</dbReference>
<keyword evidence="1" id="KW-0472">Membrane</keyword>
<accession>A0A2H0UJ71</accession>
<keyword evidence="1" id="KW-1133">Transmembrane helix</keyword>
<organism evidence="3 4">
    <name type="scientific">Candidatus Kaiserbacteria bacterium CG10_big_fil_rev_8_21_14_0_10_43_70</name>
    <dbReference type="NCBI Taxonomy" id="1974605"/>
    <lineage>
        <taxon>Bacteria</taxon>
        <taxon>Candidatus Kaiseribacteriota</taxon>
    </lineage>
</organism>
<feature type="transmembrane region" description="Helical" evidence="1">
    <location>
        <begin position="61"/>
        <end position="80"/>
    </location>
</feature>